<comment type="caution">
    <text evidence="1">The sequence shown here is derived from an EMBL/GenBank/DDBJ whole genome shotgun (WGS) entry which is preliminary data.</text>
</comment>
<sequence>MLNSEEPDLLEFRRYLDKIGDKRRAPEWTISWNDNWFMDKAASSAAQHLEPGQYKVDRDFVSDPTVEVLKGKLSSSGSCPNFTFAHESRVHKASGLMRGLVGLHDKNIETCPGQYSSCDELTRSRRVCMKSSSAWSMPKGAAQEAVREKRMQVRAPPPGTYKLPSFFDEVDQQRQELAGSRRSKSRPSQWDNEWKTMFRAIHASQIPKKRLSSTL</sequence>
<protein>
    <submittedName>
        <fullName evidence="1">Uncharacterized protein</fullName>
    </submittedName>
</protein>
<accession>A0ABP0RYK6</accession>
<proteinExistence type="predicted"/>
<organism evidence="1 2">
    <name type="scientific">Durusdinium trenchii</name>
    <dbReference type="NCBI Taxonomy" id="1381693"/>
    <lineage>
        <taxon>Eukaryota</taxon>
        <taxon>Sar</taxon>
        <taxon>Alveolata</taxon>
        <taxon>Dinophyceae</taxon>
        <taxon>Suessiales</taxon>
        <taxon>Symbiodiniaceae</taxon>
        <taxon>Durusdinium</taxon>
    </lineage>
</organism>
<evidence type="ECO:0000313" key="2">
    <source>
        <dbReference type="Proteomes" id="UP001642464"/>
    </source>
</evidence>
<dbReference type="EMBL" id="CAXAMM010042395">
    <property type="protein sequence ID" value="CAK9104602.1"/>
    <property type="molecule type" value="Genomic_DNA"/>
</dbReference>
<dbReference type="Proteomes" id="UP001642464">
    <property type="component" value="Unassembled WGS sequence"/>
</dbReference>
<evidence type="ECO:0000313" key="1">
    <source>
        <dbReference type="EMBL" id="CAK9104602.1"/>
    </source>
</evidence>
<name>A0ABP0RYK6_9DINO</name>
<reference evidence="1 2" key="1">
    <citation type="submission" date="2024-02" db="EMBL/GenBank/DDBJ databases">
        <authorList>
            <person name="Chen Y."/>
            <person name="Shah S."/>
            <person name="Dougan E. K."/>
            <person name="Thang M."/>
            <person name="Chan C."/>
        </authorList>
    </citation>
    <scope>NUCLEOTIDE SEQUENCE [LARGE SCALE GENOMIC DNA]</scope>
</reference>
<gene>
    <name evidence="1" type="ORF">SCF082_LOCUS48797</name>
</gene>
<keyword evidence="2" id="KW-1185">Reference proteome</keyword>